<evidence type="ECO:0000313" key="4">
    <source>
        <dbReference type="Proteomes" id="UP000262524"/>
    </source>
</evidence>
<dbReference type="PANTHER" id="PTHR23416:SF23">
    <property type="entry name" value="ACETYLTRANSFERASE C18B11.09C-RELATED"/>
    <property type="match status" value="1"/>
</dbReference>
<proteinExistence type="inferred from homology"/>
<dbReference type="InterPro" id="IPR011004">
    <property type="entry name" value="Trimer_LpxA-like_sf"/>
</dbReference>
<evidence type="ECO:0000256" key="1">
    <source>
        <dbReference type="ARBA" id="ARBA00007274"/>
    </source>
</evidence>
<protein>
    <submittedName>
        <fullName evidence="3">Acyltransferase</fullName>
    </submittedName>
</protein>
<dbReference type="InterPro" id="IPR001451">
    <property type="entry name" value="Hexapep"/>
</dbReference>
<dbReference type="InterPro" id="IPR051159">
    <property type="entry name" value="Hexapeptide_acetyltransf"/>
</dbReference>
<dbReference type="RefSeq" id="WP_117983937.1">
    <property type="nucleotide sequence ID" value="NZ_QSOE01000325.1"/>
</dbReference>
<sequence length="179" mass="20047">MKFFNKLKRYYIDHIRPSHEKKVNYLRDKGAVIGEGTRLNCTTTAFGSEPYLIKVGQNCLFAANINLITHDGAIKVLNSLNRFEGKMMDKIGSITIGDNVYIGMGAYIMPNTIIGNDCIIGAGAIVKGNIPEKSVVVGIPGRVVCSIDDYYERCKDKLEWLDGMSVEEKKKYLIQKYRG</sequence>
<reference evidence="3 4" key="1">
    <citation type="submission" date="2018-08" db="EMBL/GenBank/DDBJ databases">
        <title>A genome reference for cultivated species of the human gut microbiota.</title>
        <authorList>
            <person name="Zou Y."/>
            <person name="Xue W."/>
            <person name="Luo G."/>
        </authorList>
    </citation>
    <scope>NUCLEOTIDE SEQUENCE [LARGE SCALE GENOMIC DNA]</scope>
    <source>
        <strain evidence="3 4">TM10-1AC</strain>
    </source>
</reference>
<gene>
    <name evidence="3" type="ORF">DXD91_17130</name>
</gene>
<keyword evidence="3" id="KW-0012">Acyltransferase</keyword>
<keyword evidence="2 3" id="KW-0808">Transferase</keyword>
<organism evidence="3 4">
    <name type="scientific">Anaerobutyricum hallii</name>
    <dbReference type="NCBI Taxonomy" id="39488"/>
    <lineage>
        <taxon>Bacteria</taxon>
        <taxon>Bacillati</taxon>
        <taxon>Bacillota</taxon>
        <taxon>Clostridia</taxon>
        <taxon>Lachnospirales</taxon>
        <taxon>Lachnospiraceae</taxon>
        <taxon>Anaerobutyricum</taxon>
    </lineage>
</organism>
<dbReference type="AlphaFoldDB" id="A0A374MKX3"/>
<name>A0A374MKX3_9FIRM</name>
<comment type="caution">
    <text evidence="3">The sequence shown here is derived from an EMBL/GenBank/DDBJ whole genome shotgun (WGS) entry which is preliminary data.</text>
</comment>
<dbReference type="GO" id="GO:0008374">
    <property type="term" value="F:O-acyltransferase activity"/>
    <property type="evidence" value="ECO:0007669"/>
    <property type="project" value="TreeGrafter"/>
</dbReference>
<dbReference type="Gene3D" id="2.160.10.10">
    <property type="entry name" value="Hexapeptide repeat proteins"/>
    <property type="match status" value="1"/>
</dbReference>
<dbReference type="PANTHER" id="PTHR23416">
    <property type="entry name" value="SIALIC ACID SYNTHASE-RELATED"/>
    <property type="match status" value="1"/>
</dbReference>
<dbReference type="Pfam" id="PF00132">
    <property type="entry name" value="Hexapep"/>
    <property type="match status" value="1"/>
</dbReference>
<dbReference type="GO" id="GO:0005829">
    <property type="term" value="C:cytosol"/>
    <property type="evidence" value="ECO:0007669"/>
    <property type="project" value="TreeGrafter"/>
</dbReference>
<evidence type="ECO:0000256" key="2">
    <source>
        <dbReference type="ARBA" id="ARBA00022679"/>
    </source>
</evidence>
<dbReference type="EMBL" id="QSOE01000325">
    <property type="protein sequence ID" value="RGI71157.1"/>
    <property type="molecule type" value="Genomic_DNA"/>
</dbReference>
<dbReference type="SUPFAM" id="SSF51161">
    <property type="entry name" value="Trimeric LpxA-like enzymes"/>
    <property type="match status" value="1"/>
</dbReference>
<evidence type="ECO:0000313" key="3">
    <source>
        <dbReference type="EMBL" id="RGI71157.1"/>
    </source>
</evidence>
<dbReference type="CDD" id="cd04647">
    <property type="entry name" value="LbH_MAT_like"/>
    <property type="match status" value="1"/>
</dbReference>
<comment type="similarity">
    <text evidence="1">Belongs to the transferase hexapeptide repeat family.</text>
</comment>
<accession>A0A374MKX3</accession>
<dbReference type="Proteomes" id="UP000262524">
    <property type="component" value="Unassembled WGS sequence"/>
</dbReference>